<dbReference type="GO" id="GO:0005524">
    <property type="term" value="F:ATP binding"/>
    <property type="evidence" value="ECO:0007669"/>
    <property type="project" value="UniProtKB-UniRule"/>
</dbReference>
<keyword evidence="6 9" id="KW-0648">Protein biosynthesis</keyword>
<dbReference type="InterPro" id="IPR014729">
    <property type="entry name" value="Rossmann-like_a/b/a_fold"/>
</dbReference>
<name>A0A1G2BT00_9BACT</name>
<dbReference type="Gene3D" id="3.40.50.620">
    <property type="entry name" value="HUPs"/>
    <property type="match status" value="1"/>
</dbReference>
<keyword evidence="7 9" id="KW-0030">Aminoacyl-tRNA synthetase</keyword>
<dbReference type="Pfam" id="PF05746">
    <property type="entry name" value="DALR_1"/>
    <property type="match status" value="1"/>
</dbReference>
<dbReference type="InterPro" id="IPR036695">
    <property type="entry name" value="Arg-tRNA-synth_N_sf"/>
</dbReference>
<gene>
    <name evidence="9" type="primary">argS</name>
    <name evidence="13" type="ORF">A3B31_02285</name>
</gene>
<dbReference type="GO" id="GO:0006420">
    <property type="term" value="P:arginyl-tRNA aminoacylation"/>
    <property type="evidence" value="ECO:0007669"/>
    <property type="project" value="UniProtKB-UniRule"/>
</dbReference>
<evidence type="ECO:0000256" key="4">
    <source>
        <dbReference type="ARBA" id="ARBA00022741"/>
    </source>
</evidence>
<evidence type="ECO:0000259" key="12">
    <source>
        <dbReference type="SMART" id="SM01016"/>
    </source>
</evidence>
<dbReference type="InterPro" id="IPR005148">
    <property type="entry name" value="Arg-tRNA-synth_N"/>
</dbReference>
<dbReference type="PANTHER" id="PTHR11956:SF5">
    <property type="entry name" value="ARGININE--TRNA LIGASE, CYTOPLASMIC"/>
    <property type="match status" value="1"/>
</dbReference>
<evidence type="ECO:0000313" key="13">
    <source>
        <dbReference type="EMBL" id="OGY91719.1"/>
    </source>
</evidence>
<dbReference type="NCBIfam" id="NF002447">
    <property type="entry name" value="PRK01611.3-4"/>
    <property type="match status" value="1"/>
</dbReference>
<comment type="caution">
    <text evidence="13">The sequence shown here is derived from an EMBL/GenBank/DDBJ whole genome shotgun (WGS) entry which is preliminary data.</text>
</comment>
<sequence length="610" mass="68776">MSLNFIRETKEKILSAVREKWPDAAVGDCAVEVPNLEAHGDLATNVAMTLAPVLKQPPVRIAETLADALRDDERWRIEVKQPGFLNFFFSHDFLLFNVQRYLSTLTEFPKRTEKIVLEHTNVNPNKAMHIGHLRNAVLGDVINNVLKRVGYRTEVQYYVDDTGAQVADTFVALKEFGDVPAKGQKFDHFCWDRYAQINAAYQKDPHLLEKRSSILHALEDADSTEAGAVKELASRILNDHLSSMADFGVSYDLLVWESDILRFEFWKHAFEVLQRSDSFTKENEGKNKGCWVLKTGETSQDEEHSPDKILVKSDNTVTYTGKDIAYHLWKFDLLGKDFRYGTWKKAPQKKSLATTDTQGKKSSKYGRADRVYNVIDVRQAYPQAMVKLALEKLGYEQESKHLKHVSYGIVKLAGEGKMSGREGRGVKVDDLLRMVTERVSTQAYSVQSKRLDAPISDCDIAVGVIKYFMLRYNPHSEIVFDFKEAGAITGNTGPYIQYAHARASGILAKAGIHSFPKPQTGSLSSAEARLVKQLYRWVAVLESVSETLNVNEITQYAFELANSFNSFYEAHLVLKAEEPDRTRRLALVYAFRSVVADVLATLGIAAPEAM</sequence>
<evidence type="ECO:0000256" key="8">
    <source>
        <dbReference type="ARBA" id="ARBA00049339"/>
    </source>
</evidence>
<evidence type="ECO:0000256" key="6">
    <source>
        <dbReference type="ARBA" id="ARBA00022917"/>
    </source>
</evidence>
<dbReference type="SMART" id="SM00836">
    <property type="entry name" value="DALR_1"/>
    <property type="match status" value="1"/>
</dbReference>
<evidence type="ECO:0000259" key="11">
    <source>
        <dbReference type="SMART" id="SM00836"/>
    </source>
</evidence>
<keyword evidence="3 9" id="KW-0436">Ligase</keyword>
<dbReference type="InterPro" id="IPR009080">
    <property type="entry name" value="tRNAsynth_Ia_anticodon-bd"/>
</dbReference>
<dbReference type="InterPro" id="IPR001278">
    <property type="entry name" value="Arg-tRNA-ligase"/>
</dbReference>
<reference evidence="13 14" key="1">
    <citation type="journal article" date="2016" name="Nat. Commun.">
        <title>Thousands of microbial genomes shed light on interconnected biogeochemical processes in an aquifer system.</title>
        <authorList>
            <person name="Anantharaman K."/>
            <person name="Brown C.T."/>
            <person name="Hug L.A."/>
            <person name="Sharon I."/>
            <person name="Castelle C.J."/>
            <person name="Probst A.J."/>
            <person name="Thomas B.C."/>
            <person name="Singh A."/>
            <person name="Wilkins M.J."/>
            <person name="Karaoz U."/>
            <person name="Brodie E.L."/>
            <person name="Williams K.H."/>
            <person name="Hubbard S.S."/>
            <person name="Banfield J.F."/>
        </authorList>
    </citation>
    <scope>NUCLEOTIDE SEQUENCE [LARGE SCALE GENOMIC DNA]</scope>
</reference>
<dbReference type="SUPFAM" id="SSF52374">
    <property type="entry name" value="Nucleotidylyl transferase"/>
    <property type="match status" value="1"/>
</dbReference>
<dbReference type="GO" id="GO:0004814">
    <property type="term" value="F:arginine-tRNA ligase activity"/>
    <property type="evidence" value="ECO:0007669"/>
    <property type="project" value="UniProtKB-UniRule"/>
</dbReference>
<dbReference type="Gene3D" id="1.10.730.10">
    <property type="entry name" value="Isoleucyl-tRNA Synthetase, Domain 1"/>
    <property type="match status" value="1"/>
</dbReference>
<keyword evidence="2 9" id="KW-0963">Cytoplasm</keyword>
<dbReference type="InterPro" id="IPR035684">
    <property type="entry name" value="ArgRS_core"/>
</dbReference>
<organism evidence="13 14">
    <name type="scientific">Candidatus Komeilibacteria bacterium RIFCSPLOWO2_01_FULL_53_11</name>
    <dbReference type="NCBI Taxonomy" id="1798552"/>
    <lineage>
        <taxon>Bacteria</taxon>
        <taxon>Candidatus Komeiliibacteriota</taxon>
    </lineage>
</organism>
<evidence type="ECO:0000313" key="14">
    <source>
        <dbReference type="Proteomes" id="UP000177349"/>
    </source>
</evidence>
<feature type="domain" description="Arginyl tRNA synthetase N-terminal" evidence="12">
    <location>
        <begin position="7"/>
        <end position="89"/>
    </location>
</feature>
<evidence type="ECO:0000256" key="5">
    <source>
        <dbReference type="ARBA" id="ARBA00022840"/>
    </source>
</evidence>
<comment type="catalytic activity">
    <reaction evidence="8 9">
        <text>tRNA(Arg) + L-arginine + ATP = L-arginyl-tRNA(Arg) + AMP + diphosphate</text>
        <dbReference type="Rhea" id="RHEA:20301"/>
        <dbReference type="Rhea" id="RHEA-COMP:9658"/>
        <dbReference type="Rhea" id="RHEA-COMP:9673"/>
        <dbReference type="ChEBI" id="CHEBI:30616"/>
        <dbReference type="ChEBI" id="CHEBI:32682"/>
        <dbReference type="ChEBI" id="CHEBI:33019"/>
        <dbReference type="ChEBI" id="CHEBI:78442"/>
        <dbReference type="ChEBI" id="CHEBI:78513"/>
        <dbReference type="ChEBI" id="CHEBI:456215"/>
        <dbReference type="EC" id="6.1.1.19"/>
    </reaction>
</comment>
<comment type="subunit">
    <text evidence="9">Monomer.</text>
</comment>
<dbReference type="SUPFAM" id="SSF47323">
    <property type="entry name" value="Anticodon-binding domain of a subclass of class I aminoacyl-tRNA synthetases"/>
    <property type="match status" value="1"/>
</dbReference>
<comment type="subcellular location">
    <subcellularLocation>
        <location evidence="9">Cytoplasm</location>
    </subcellularLocation>
</comment>
<dbReference type="PANTHER" id="PTHR11956">
    <property type="entry name" value="ARGINYL-TRNA SYNTHETASE"/>
    <property type="match status" value="1"/>
</dbReference>
<evidence type="ECO:0000256" key="7">
    <source>
        <dbReference type="ARBA" id="ARBA00023146"/>
    </source>
</evidence>
<dbReference type="AlphaFoldDB" id="A0A1G2BT00"/>
<evidence type="ECO:0000256" key="3">
    <source>
        <dbReference type="ARBA" id="ARBA00022598"/>
    </source>
</evidence>
<keyword evidence="4 9" id="KW-0547">Nucleotide-binding</keyword>
<dbReference type="Pfam" id="PF03485">
    <property type="entry name" value="Arg_tRNA_synt_N"/>
    <property type="match status" value="1"/>
</dbReference>
<dbReference type="InterPro" id="IPR001412">
    <property type="entry name" value="aa-tRNA-synth_I_CS"/>
</dbReference>
<dbReference type="Gene3D" id="3.30.1360.70">
    <property type="entry name" value="Arginyl tRNA synthetase N-terminal domain"/>
    <property type="match status" value="1"/>
</dbReference>
<proteinExistence type="inferred from homology"/>
<dbReference type="GO" id="GO:0005737">
    <property type="term" value="C:cytoplasm"/>
    <property type="evidence" value="ECO:0007669"/>
    <property type="project" value="UniProtKB-SubCell"/>
</dbReference>
<dbReference type="SUPFAM" id="SSF55190">
    <property type="entry name" value="Arginyl-tRNA synthetase (ArgRS), N-terminal 'additional' domain"/>
    <property type="match status" value="1"/>
</dbReference>
<dbReference type="Pfam" id="PF00750">
    <property type="entry name" value="tRNA-synt_1d"/>
    <property type="match status" value="2"/>
</dbReference>
<evidence type="ECO:0000256" key="10">
    <source>
        <dbReference type="RuleBase" id="RU363038"/>
    </source>
</evidence>
<evidence type="ECO:0000256" key="1">
    <source>
        <dbReference type="ARBA" id="ARBA00005594"/>
    </source>
</evidence>
<dbReference type="HAMAP" id="MF_00123">
    <property type="entry name" value="Arg_tRNA_synth"/>
    <property type="match status" value="1"/>
</dbReference>
<dbReference type="PROSITE" id="PS00178">
    <property type="entry name" value="AA_TRNA_LIGASE_I"/>
    <property type="match status" value="1"/>
</dbReference>
<protein>
    <recommendedName>
        <fullName evidence="9">Arginine--tRNA ligase</fullName>
        <ecNumber evidence="9">6.1.1.19</ecNumber>
    </recommendedName>
    <alternativeName>
        <fullName evidence="9">Arginyl-tRNA synthetase</fullName>
        <shortName evidence="9">ArgRS</shortName>
    </alternativeName>
</protein>
<dbReference type="Proteomes" id="UP000177349">
    <property type="component" value="Unassembled WGS sequence"/>
</dbReference>
<evidence type="ECO:0000256" key="9">
    <source>
        <dbReference type="HAMAP-Rule" id="MF_00123"/>
    </source>
</evidence>
<evidence type="ECO:0000256" key="2">
    <source>
        <dbReference type="ARBA" id="ARBA00022490"/>
    </source>
</evidence>
<keyword evidence="5 9" id="KW-0067">ATP-binding</keyword>
<comment type="similarity">
    <text evidence="1 9 10">Belongs to the class-I aminoacyl-tRNA synthetase family.</text>
</comment>
<accession>A0A1G2BT00</accession>
<dbReference type="SMART" id="SM01016">
    <property type="entry name" value="Arg_tRNA_synt_N"/>
    <property type="match status" value="1"/>
</dbReference>
<feature type="domain" description="DALR anticodon binding" evidence="11">
    <location>
        <begin position="496"/>
        <end position="610"/>
    </location>
</feature>
<dbReference type="PRINTS" id="PR01038">
    <property type="entry name" value="TRNASYNTHARG"/>
</dbReference>
<dbReference type="InterPro" id="IPR008909">
    <property type="entry name" value="DALR_anticod-bd"/>
</dbReference>
<dbReference type="EMBL" id="MHKN01000035">
    <property type="protein sequence ID" value="OGY91719.1"/>
    <property type="molecule type" value="Genomic_DNA"/>
</dbReference>
<feature type="short sequence motif" description="'HIGH' region" evidence="9">
    <location>
        <begin position="122"/>
        <end position="132"/>
    </location>
</feature>
<dbReference type="EC" id="6.1.1.19" evidence="9"/>